<dbReference type="Proteomes" id="UP000050471">
    <property type="component" value="Unassembled WGS sequence"/>
</dbReference>
<organism evidence="2 3">
    <name type="scientific">Aliiroseovarius crassostreae</name>
    <dbReference type="NCBI Taxonomy" id="154981"/>
    <lineage>
        <taxon>Bacteria</taxon>
        <taxon>Pseudomonadati</taxon>
        <taxon>Pseudomonadota</taxon>
        <taxon>Alphaproteobacteria</taxon>
        <taxon>Rhodobacterales</taxon>
        <taxon>Paracoccaceae</taxon>
        <taxon>Aliiroseovarius</taxon>
    </lineage>
</organism>
<keyword evidence="1" id="KW-1133">Transmembrane helix</keyword>
<feature type="transmembrane region" description="Helical" evidence="1">
    <location>
        <begin position="59"/>
        <end position="81"/>
    </location>
</feature>
<sequence length="188" mass="19613">MDIQDVITGLGEGIFPNIIQFVWVLLALAGVVVIGFGLKNMYEIASEGGPQPGGPTQTGSMVQLLIGGLMVVPSVTLWHAANLFLDGGDSTAGDLLTYVSGGGALTGCDNFARAIQLGFMAFGAIAIYRGFLLWNDGATGFHREGYRTGTMFLIGGIGCFFIDDLIDVVGNEFGFDVGFDAICTALGA</sequence>
<keyword evidence="1" id="KW-0812">Transmembrane</keyword>
<keyword evidence="1" id="KW-0472">Membrane</keyword>
<name>A0A0N8IBE8_9RHOB</name>
<feature type="transmembrane region" description="Helical" evidence="1">
    <location>
        <begin position="114"/>
        <end position="134"/>
    </location>
</feature>
<evidence type="ECO:0000256" key="1">
    <source>
        <dbReference type="SAM" id="Phobius"/>
    </source>
</evidence>
<keyword evidence="3" id="KW-1185">Reference proteome</keyword>
<protein>
    <submittedName>
        <fullName evidence="2">Uncharacterized protein</fullName>
    </submittedName>
</protein>
<proteinExistence type="predicted"/>
<dbReference type="EMBL" id="LKBA01000008">
    <property type="protein sequence ID" value="KPN62907.1"/>
    <property type="molecule type" value="Genomic_DNA"/>
</dbReference>
<dbReference type="RefSeq" id="WP_040175332.1">
    <property type="nucleotide sequence ID" value="NZ_LKBA01000008.1"/>
</dbReference>
<dbReference type="AlphaFoldDB" id="A0A0N8IBE8"/>
<reference evidence="2 3" key="1">
    <citation type="submission" date="2015-09" db="EMBL/GenBank/DDBJ databases">
        <title>Draft genome sequence of Aliiroseovarius crassostreae CV919-312TSm, the causative agent of Roseovarius Oyster Disease (formerly Juvenile Oyster Disease).</title>
        <authorList>
            <person name="Kessner L."/>
            <person name="Spinard E."/>
            <person name="Nelson D."/>
        </authorList>
    </citation>
    <scope>NUCLEOTIDE SEQUENCE [LARGE SCALE GENOMIC DNA]</scope>
    <source>
        <strain evidence="2 3">CV919-312</strain>
    </source>
</reference>
<comment type="caution">
    <text evidence="2">The sequence shown here is derived from an EMBL/GenBank/DDBJ whole genome shotgun (WGS) entry which is preliminary data.</text>
</comment>
<evidence type="ECO:0000313" key="2">
    <source>
        <dbReference type="EMBL" id="KPN62907.1"/>
    </source>
</evidence>
<gene>
    <name evidence="2" type="ORF">AKJ29_01820</name>
</gene>
<feature type="transmembrane region" description="Helical" evidence="1">
    <location>
        <begin position="18"/>
        <end position="38"/>
    </location>
</feature>
<evidence type="ECO:0000313" key="3">
    <source>
        <dbReference type="Proteomes" id="UP000050471"/>
    </source>
</evidence>
<accession>A0A0N8IBE8</accession>
<dbReference type="STRING" id="154981.AKJ29_01820"/>